<evidence type="ECO:0000256" key="3">
    <source>
        <dbReference type="SAM" id="MobiDB-lite"/>
    </source>
</evidence>
<keyword evidence="1" id="KW-0862">Zinc</keyword>
<dbReference type="InterPro" id="IPR000571">
    <property type="entry name" value="Znf_CCCH"/>
</dbReference>
<organism evidence="5 6">
    <name type="scientific">Prorocentrum cordatum</name>
    <dbReference type="NCBI Taxonomy" id="2364126"/>
    <lineage>
        <taxon>Eukaryota</taxon>
        <taxon>Sar</taxon>
        <taxon>Alveolata</taxon>
        <taxon>Dinophyceae</taxon>
        <taxon>Prorocentrales</taxon>
        <taxon>Prorocentraceae</taxon>
        <taxon>Prorocentrum</taxon>
    </lineage>
</organism>
<dbReference type="InterPro" id="IPR036397">
    <property type="entry name" value="RNaseH_sf"/>
</dbReference>
<dbReference type="PANTHER" id="PTHR11439">
    <property type="entry name" value="GAG-POL-RELATED RETROTRANSPOSON"/>
    <property type="match status" value="1"/>
</dbReference>
<protein>
    <recommendedName>
        <fullName evidence="4">C3H1-type domain-containing protein</fullName>
    </recommendedName>
</protein>
<proteinExistence type="predicted"/>
<keyword evidence="1" id="KW-0479">Metal-binding</keyword>
<feature type="region of interest" description="Disordered" evidence="3">
    <location>
        <begin position="711"/>
        <end position="731"/>
    </location>
</feature>
<dbReference type="PANTHER" id="PTHR11439:SF467">
    <property type="entry name" value="INTEGRASE CATALYTIC DOMAIN-CONTAINING PROTEIN"/>
    <property type="match status" value="1"/>
</dbReference>
<sequence length="1970" mass="210226">MNENILYSAHPLVDQHPLGPAVSCQACGRSVHAHCCTSRAGLVACSGCASEFDLARAQQRAQASAFGFGRALGASGQLAGRAIGAPVPVPARPRILEEYDISDAGSGGVAASGNMVDIMRELRSMRSEMAELRAENARLRLSGSAASGSAAPGYATPNPERVDAGIDDSAGVEGDIGAEHDELTAVYDQDWAAAEGAAQDSGQGGCAHQERDFDPPGLPGERQGQQAQETRPVLAKQAQEGMGASVEAHFDQQGTVQEEFMELEPLWEDSRHSRASEVFPGTLEVENSAAEADPAGQVDLAAADLDLRPGSREKASVVDQADLADSGLRALEVAASDLVDQAAEASELPSLSWPKGGSAGQKAAAFEGWLQRIGLDLGGLHHLIQEYWQRVVAVVSEAHRSYLAHGPLDRPGIRPSQPEDWIASETDAINYRSCELRLRSILLNLMPDGVRSQCLSTKMTSTCDILFGAFVEAGPGTAADKDHVLSAVQKGKAVDKAHAYEELQRWKLNATRLATLGVAAPDPSLQLTALKTIVGRMIESDQEVKHRYYGFLVVRGLSGGVCTQAQVDELWRYLSAEAREFAGSSGGGGKSEQQEAARAAALALRGGKGPKGKGKDKGKDKDNNGNPKGAGRGDTKGGHPPLGGGAGAGPGRGSGGKGELKLCPHFEGERGCRHGSGGACRDRHRKLQPQEGKCFNCGCTQHRSDVCERPRPSAKAAAAPETAPSAAAAKPDAASMEQVAAQAARAEVSAQLLSLMGMGAGAPQAPSGQTAQVDFWAAVEPSAKTIRVSAKTVGASGERMLLADTGATHELRGVRDLSAVRGKHVKLQTAAGEVDAKMVADVVYVEGESLQGLFPLATYVEQLGLKMSWDAEQCVVRLADGREVHLHRVNNALYISEADAEVLRQERRRQLRQRFRAAMGVLARALRGMAHAAPARPSLQEHEEAGHVVFDPACGKCRGASGRMRQHFRRDASTRPGGQLSVDLSGPHLPGRWPSGRPEDQGKKAIHFLLAAFSVTTNDELAQKRRREEDARAGAERAPGTQAAGVGKDAEAAAAVTQVPPLLAEIAPTAHPVLQRLMERAAEAHGVSARPAGVEAQGATGVGQPVGPDVPSEASGDIPAPPILVEGSGQEAEDDDGSAARPKSRTWYFVVPLQSRRPEECIAALNAVIASIRKEFEGADVVYRIHGDRASELTGEKVRQHFAERHVAVTSTPGYESNANPRAEKGVGLIKQRARAMLLAFPSMGDRQALWPMAVTHAAWCSRMAAEGRRTGCPAFGARVTSRVKDAPRSMLQERAVESIFLGIDEGGGGWLVGRVDPEATMPERKWIIEASSPIDLTLAMPTVILDLFFVDLLGDLLLTLASTRGRSGRVQRAADGALLTLVITDADAEEAHEEEDDDDEDNVPPEFKEIIRDSGTSLVSMRVLNEAFGSEKEEWRQALENELNSMTETETFDRLTPAEVRQARPRDILPMKVVAGVKAAEPSDPTGYRRKKCRGVVCGNFEQPGEGEQVYTSNLEVCSLRSALAVASARSWDIGAMDVSTAFLNARLPIEHKEVLVRPPAVMVRYGLVRPGEVWRATKAIYGLRVSPRAWATKRDSDMKDVIVEDALGHQFRLRQSTADGAVWSIMDSAGSVCGCVLTYVDDFLILGPSSVVSATRSALGGLWRTSSQPQVGPGSPGVVRYLSIDIEVRVDSTITLSQHSYTEELLEKWGMEKANGAGSINLDKESFEDFAGVANGGEEEPALSDVRLAQRMAGGLLWLASRTRPDIAYAVSRVAALAASRPVQSLLFGKKVLRYLAGTRRVGLVYHVTQEFGMDEALPLETYADASFEDIGAQTGVSVHLFGCLVDWRSVRQQVVPFSAAEAEVNALAVGENMSAAAAATLESMGLRAQPTLHWDNAAANHVAEGRGSWRTRALSTKVNAIRSRMARGLLELHFVGTTEQRADGLTKCGGVQHAARIRQHFGLRAVA</sequence>
<dbReference type="InterPro" id="IPR013103">
    <property type="entry name" value="RVT_2"/>
</dbReference>
<comment type="caution">
    <text evidence="5">The sequence shown here is derived from an EMBL/GenBank/DDBJ whole genome shotgun (WGS) entry which is preliminary data.</text>
</comment>
<dbReference type="EMBL" id="CAUYUJ010008702">
    <property type="protein sequence ID" value="CAK0824705.1"/>
    <property type="molecule type" value="Genomic_DNA"/>
</dbReference>
<feature type="compositionally biased region" description="Low complexity" evidence="3">
    <location>
        <begin position="594"/>
        <end position="605"/>
    </location>
</feature>
<dbReference type="Pfam" id="PF07727">
    <property type="entry name" value="RVT_2"/>
    <property type="match status" value="1"/>
</dbReference>
<dbReference type="CDD" id="cd09272">
    <property type="entry name" value="RNase_HI_RT_Ty1"/>
    <property type="match status" value="1"/>
</dbReference>
<feature type="region of interest" description="Disordered" evidence="3">
    <location>
        <begin position="1086"/>
        <end position="1141"/>
    </location>
</feature>
<feature type="compositionally biased region" description="Basic and acidic residues" evidence="3">
    <location>
        <begin position="1021"/>
        <end position="1035"/>
    </location>
</feature>
<feature type="coiled-coil region" evidence="2">
    <location>
        <begin position="115"/>
        <end position="142"/>
    </location>
</feature>
<feature type="compositionally biased region" description="Basic and acidic residues" evidence="3">
    <location>
        <begin position="613"/>
        <end position="623"/>
    </location>
</feature>
<feature type="domain" description="C3H1-type" evidence="4">
    <location>
        <begin position="657"/>
        <end position="687"/>
    </location>
</feature>
<gene>
    <name evidence="5" type="ORF">PCOR1329_LOCUS25040</name>
</gene>
<feature type="zinc finger region" description="C3H1-type" evidence="1">
    <location>
        <begin position="657"/>
        <end position="687"/>
    </location>
</feature>
<feature type="region of interest" description="Disordered" evidence="3">
    <location>
        <begin position="582"/>
        <end position="662"/>
    </location>
</feature>
<keyword evidence="1" id="KW-0863">Zinc-finger</keyword>
<keyword evidence="2" id="KW-0175">Coiled coil</keyword>
<evidence type="ECO:0000256" key="1">
    <source>
        <dbReference type="PROSITE-ProRule" id="PRU00723"/>
    </source>
</evidence>
<dbReference type="Proteomes" id="UP001189429">
    <property type="component" value="Unassembled WGS sequence"/>
</dbReference>
<dbReference type="Gene3D" id="3.30.420.10">
    <property type="entry name" value="Ribonuclease H-like superfamily/Ribonuclease H"/>
    <property type="match status" value="1"/>
</dbReference>
<feature type="region of interest" description="Disordered" evidence="3">
    <location>
        <begin position="969"/>
        <end position="1000"/>
    </location>
</feature>
<evidence type="ECO:0000256" key="2">
    <source>
        <dbReference type="SAM" id="Coils"/>
    </source>
</evidence>
<evidence type="ECO:0000313" key="5">
    <source>
        <dbReference type="EMBL" id="CAK0824705.1"/>
    </source>
</evidence>
<feature type="compositionally biased region" description="Gly residues" evidence="3">
    <location>
        <begin position="640"/>
        <end position="657"/>
    </location>
</feature>
<evidence type="ECO:0000259" key="4">
    <source>
        <dbReference type="PROSITE" id="PS50103"/>
    </source>
</evidence>
<feature type="compositionally biased region" description="Low complexity" evidence="3">
    <location>
        <begin position="713"/>
        <end position="731"/>
    </location>
</feature>
<feature type="region of interest" description="Disordered" evidence="3">
    <location>
        <begin position="195"/>
        <end position="230"/>
    </location>
</feature>
<feature type="region of interest" description="Disordered" evidence="3">
    <location>
        <begin position="1020"/>
        <end position="1047"/>
    </location>
</feature>
<evidence type="ECO:0000313" key="6">
    <source>
        <dbReference type="Proteomes" id="UP001189429"/>
    </source>
</evidence>
<name>A0ABN9RZP6_9DINO</name>
<keyword evidence="6" id="KW-1185">Reference proteome</keyword>
<accession>A0ABN9RZP6</accession>
<reference evidence="5" key="1">
    <citation type="submission" date="2023-10" db="EMBL/GenBank/DDBJ databases">
        <authorList>
            <person name="Chen Y."/>
            <person name="Shah S."/>
            <person name="Dougan E. K."/>
            <person name="Thang M."/>
            <person name="Chan C."/>
        </authorList>
    </citation>
    <scope>NUCLEOTIDE SEQUENCE [LARGE SCALE GENOMIC DNA]</scope>
</reference>
<dbReference type="PROSITE" id="PS50103">
    <property type="entry name" value="ZF_C3H1"/>
    <property type="match status" value="1"/>
</dbReference>